<protein>
    <submittedName>
        <fullName evidence="1">Uncharacterized protein</fullName>
    </submittedName>
</protein>
<reference evidence="1 2" key="1">
    <citation type="submission" date="2020-08" db="EMBL/GenBank/DDBJ databases">
        <title>Sequencing the genomes of 1000 actinobacteria strains.</title>
        <authorList>
            <person name="Klenk H.-P."/>
        </authorList>
    </citation>
    <scope>NUCLEOTIDE SEQUENCE [LARGE SCALE GENOMIC DNA]</scope>
    <source>
        <strain evidence="1 2">DSM 44551</strain>
    </source>
</reference>
<proteinExistence type="predicted"/>
<dbReference type="EMBL" id="JACHDB010000001">
    <property type="protein sequence ID" value="MBB5430237.1"/>
    <property type="molecule type" value="Genomic_DNA"/>
</dbReference>
<evidence type="ECO:0000313" key="1">
    <source>
        <dbReference type="EMBL" id="MBB5430237.1"/>
    </source>
</evidence>
<sequence length="141" mass="15317">MPLSRLLLASGRPVELSDLQLSSTYGGVLEGYPCKPFNEMKIKGLLRAAENAFPSIPVHLLPPAREYPEADRSPGGFGPVELLPPVACIGAFHSKAIDPGYDRSSLAVVWFQATPEAPSADRADPALRGLRWEELARDHEL</sequence>
<dbReference type="AlphaFoldDB" id="A0A7W8QGU7"/>
<gene>
    <name evidence="1" type="ORF">HDA36_000321</name>
</gene>
<dbReference type="Proteomes" id="UP000572635">
    <property type="component" value="Unassembled WGS sequence"/>
</dbReference>
<accession>A0A7W8QGU7</accession>
<evidence type="ECO:0000313" key="2">
    <source>
        <dbReference type="Proteomes" id="UP000572635"/>
    </source>
</evidence>
<comment type="caution">
    <text evidence="1">The sequence shown here is derived from an EMBL/GenBank/DDBJ whole genome shotgun (WGS) entry which is preliminary data.</text>
</comment>
<dbReference type="RefSeq" id="WP_184387966.1">
    <property type="nucleotide sequence ID" value="NZ_BAAAJD010000048.1"/>
</dbReference>
<organism evidence="1 2">
    <name type="scientific">Nocardiopsis composta</name>
    <dbReference type="NCBI Taxonomy" id="157465"/>
    <lineage>
        <taxon>Bacteria</taxon>
        <taxon>Bacillati</taxon>
        <taxon>Actinomycetota</taxon>
        <taxon>Actinomycetes</taxon>
        <taxon>Streptosporangiales</taxon>
        <taxon>Nocardiopsidaceae</taxon>
        <taxon>Nocardiopsis</taxon>
    </lineage>
</organism>
<name>A0A7W8QGU7_9ACTN</name>
<keyword evidence="2" id="KW-1185">Reference proteome</keyword>